<organism evidence="2 3">
    <name type="scientific">Streptomyces venezuelae</name>
    <dbReference type="NCBI Taxonomy" id="54571"/>
    <lineage>
        <taxon>Bacteria</taxon>
        <taxon>Bacillati</taxon>
        <taxon>Actinomycetota</taxon>
        <taxon>Actinomycetes</taxon>
        <taxon>Kitasatosporales</taxon>
        <taxon>Streptomycetaceae</taxon>
        <taxon>Streptomyces</taxon>
    </lineage>
</organism>
<dbReference type="AlphaFoldDB" id="A0A5P2D7K0"/>
<dbReference type="Proteomes" id="UP000325211">
    <property type="component" value="Chromosome"/>
</dbReference>
<evidence type="ECO:0000313" key="2">
    <source>
        <dbReference type="EMBL" id="QES49251.1"/>
    </source>
</evidence>
<accession>A0A5P2D7K0</accession>
<evidence type="ECO:0000256" key="1">
    <source>
        <dbReference type="SAM" id="MobiDB-lite"/>
    </source>
</evidence>
<dbReference type="RefSeq" id="WP_150208835.1">
    <property type="nucleotide sequence ID" value="NZ_CP029190.1"/>
</dbReference>
<protein>
    <submittedName>
        <fullName evidence="2">Uncharacterized protein</fullName>
    </submittedName>
</protein>
<sequence length="61" mass="5926">MPIDPYAALNAMIRAEAARFTPPPPKPAATDPDGPVAEAGGTASAGAPQRATAEAAAAPAD</sequence>
<name>A0A5P2D7K0_STRVZ</name>
<proteinExistence type="predicted"/>
<evidence type="ECO:0000313" key="3">
    <source>
        <dbReference type="Proteomes" id="UP000325211"/>
    </source>
</evidence>
<reference evidence="2 3" key="1">
    <citation type="submission" date="2018-05" db="EMBL/GenBank/DDBJ databases">
        <title>Streptomyces venezuelae.</title>
        <authorList>
            <person name="Kim W."/>
            <person name="Lee N."/>
            <person name="Cho B.-K."/>
        </authorList>
    </citation>
    <scope>NUCLEOTIDE SEQUENCE [LARGE SCALE GENOMIC DNA]</scope>
    <source>
        <strain evidence="2 3">ATCC 21782</strain>
    </source>
</reference>
<gene>
    <name evidence="2" type="ORF">DEJ50_17010</name>
</gene>
<feature type="region of interest" description="Disordered" evidence="1">
    <location>
        <begin position="17"/>
        <end position="61"/>
    </location>
</feature>
<dbReference type="EMBL" id="CP029190">
    <property type="protein sequence ID" value="QES49251.1"/>
    <property type="molecule type" value="Genomic_DNA"/>
</dbReference>
<feature type="compositionally biased region" description="Low complexity" evidence="1">
    <location>
        <begin position="45"/>
        <end position="61"/>
    </location>
</feature>